<dbReference type="GO" id="GO:0016757">
    <property type="term" value="F:glycosyltransferase activity"/>
    <property type="evidence" value="ECO:0007669"/>
    <property type="project" value="UniProtKB-KW"/>
</dbReference>
<evidence type="ECO:0000259" key="3">
    <source>
        <dbReference type="Pfam" id="PF00534"/>
    </source>
</evidence>
<evidence type="ECO:0000259" key="4">
    <source>
        <dbReference type="Pfam" id="PF13439"/>
    </source>
</evidence>
<dbReference type="InterPro" id="IPR028098">
    <property type="entry name" value="Glyco_trans_4-like_N"/>
</dbReference>
<reference evidence="5 6" key="1">
    <citation type="submission" date="2019-02" db="EMBL/GenBank/DDBJ databases">
        <title>Deep-cultivation of Planctomycetes and their phenomic and genomic characterization uncovers novel biology.</title>
        <authorList>
            <person name="Wiegand S."/>
            <person name="Jogler M."/>
            <person name="Boedeker C."/>
            <person name="Pinto D."/>
            <person name="Vollmers J."/>
            <person name="Rivas-Marin E."/>
            <person name="Kohn T."/>
            <person name="Peeters S.H."/>
            <person name="Heuer A."/>
            <person name="Rast P."/>
            <person name="Oberbeckmann S."/>
            <person name="Bunk B."/>
            <person name="Jeske O."/>
            <person name="Meyerdierks A."/>
            <person name="Storesund J.E."/>
            <person name="Kallscheuer N."/>
            <person name="Luecker S."/>
            <person name="Lage O.M."/>
            <person name="Pohl T."/>
            <person name="Merkel B.J."/>
            <person name="Hornburger P."/>
            <person name="Mueller R.-W."/>
            <person name="Bruemmer F."/>
            <person name="Labrenz M."/>
            <person name="Spormann A.M."/>
            <person name="Op den Camp H."/>
            <person name="Overmann J."/>
            <person name="Amann R."/>
            <person name="Jetten M.S.M."/>
            <person name="Mascher T."/>
            <person name="Medema M.H."/>
            <person name="Devos D.P."/>
            <person name="Kaster A.-K."/>
            <person name="Ovreas L."/>
            <person name="Rohde M."/>
            <person name="Galperin M.Y."/>
            <person name="Jogler C."/>
        </authorList>
    </citation>
    <scope>NUCLEOTIDE SEQUENCE [LARGE SCALE GENOMIC DNA]</scope>
    <source>
        <strain evidence="5 6">EC9</strain>
    </source>
</reference>
<dbReference type="OrthoDB" id="9787617at2"/>
<evidence type="ECO:0000256" key="2">
    <source>
        <dbReference type="ARBA" id="ARBA00022679"/>
    </source>
</evidence>
<dbReference type="AlphaFoldDB" id="A0A517M2Y0"/>
<dbReference type="EMBL" id="CP036261">
    <property type="protein sequence ID" value="QDS89224.1"/>
    <property type="molecule type" value="Genomic_DNA"/>
</dbReference>
<dbReference type="KEGG" id="ruv:EC9_34210"/>
<dbReference type="Pfam" id="PF13439">
    <property type="entry name" value="Glyco_transf_4"/>
    <property type="match status" value="1"/>
</dbReference>
<name>A0A517M2Y0_9BACT</name>
<protein>
    <submittedName>
        <fullName evidence="5">GalNAc-alpha-(1-&gt;4)-GalNAc-alpha-(1-&gt;3)-diNAcBac-PP-undecaprenol alpha-1,4-N-acetyl-D-galactosaminyltransferase</fullName>
        <ecNumber evidence="5">2.4.1.292</ecNumber>
    </submittedName>
</protein>
<sequence length="363" mass="39394">MRITCAIHSLTGGGAERVMAGLANRMAVEHAVTLITLDAAGEDRYQCDETVERIGLDQMSESGSIFQAIASNRRRIAAIRNAVAASKPDVVLSFCDKMNILTLAACKPLAVPVVVSERTQPAHQPIGRFWETLRRWHYPRAAACIVQTSAAGRAVSAWTSAATTIIPVAIDPPDTNRIVDDVDRRKKTLVSVGRLSQEKQIDRLIDAFGRLPESLIDWKLKIYGDGPQRPALAQQIQTLRLTERAELCGWCDDVGAVLAKAGAFALTSRYEGFPNALLEAMASGVPSLSVDCDSGPGEIIDDGQTGLLVEQDDPAALSAGLARLLADRDLRQRLSDAGRSVVDRYSWDRFVQAYLDVLRSVTA</sequence>
<organism evidence="5 6">
    <name type="scientific">Rosistilla ulvae</name>
    <dbReference type="NCBI Taxonomy" id="1930277"/>
    <lineage>
        <taxon>Bacteria</taxon>
        <taxon>Pseudomonadati</taxon>
        <taxon>Planctomycetota</taxon>
        <taxon>Planctomycetia</taxon>
        <taxon>Pirellulales</taxon>
        <taxon>Pirellulaceae</taxon>
        <taxon>Rosistilla</taxon>
    </lineage>
</organism>
<gene>
    <name evidence="5" type="primary">pglH</name>
    <name evidence="5" type="ORF">EC9_34210</name>
</gene>
<dbReference type="Proteomes" id="UP000319557">
    <property type="component" value="Chromosome"/>
</dbReference>
<keyword evidence="6" id="KW-1185">Reference proteome</keyword>
<keyword evidence="2 5" id="KW-0808">Transferase</keyword>
<evidence type="ECO:0000313" key="5">
    <source>
        <dbReference type="EMBL" id="QDS89224.1"/>
    </source>
</evidence>
<evidence type="ECO:0000313" key="6">
    <source>
        <dbReference type="Proteomes" id="UP000319557"/>
    </source>
</evidence>
<dbReference type="SUPFAM" id="SSF53756">
    <property type="entry name" value="UDP-Glycosyltransferase/glycogen phosphorylase"/>
    <property type="match status" value="1"/>
</dbReference>
<dbReference type="Pfam" id="PF00534">
    <property type="entry name" value="Glycos_transf_1"/>
    <property type="match status" value="1"/>
</dbReference>
<keyword evidence="1 5" id="KW-0328">Glycosyltransferase</keyword>
<feature type="domain" description="Glycosyl transferase family 1" evidence="3">
    <location>
        <begin position="182"/>
        <end position="340"/>
    </location>
</feature>
<evidence type="ECO:0000256" key="1">
    <source>
        <dbReference type="ARBA" id="ARBA00022676"/>
    </source>
</evidence>
<feature type="domain" description="Glycosyltransferase subfamily 4-like N-terminal" evidence="4">
    <location>
        <begin position="13"/>
        <end position="172"/>
    </location>
</feature>
<dbReference type="RefSeq" id="WP_145346805.1">
    <property type="nucleotide sequence ID" value="NZ_CP036261.1"/>
</dbReference>
<dbReference type="InterPro" id="IPR001296">
    <property type="entry name" value="Glyco_trans_1"/>
</dbReference>
<dbReference type="EC" id="2.4.1.292" evidence="5"/>
<proteinExistence type="predicted"/>
<accession>A0A517M2Y0</accession>
<dbReference type="CDD" id="cd03820">
    <property type="entry name" value="GT4_AmsD-like"/>
    <property type="match status" value="1"/>
</dbReference>
<dbReference type="PANTHER" id="PTHR12526">
    <property type="entry name" value="GLYCOSYLTRANSFERASE"/>
    <property type="match status" value="1"/>
</dbReference>
<dbReference type="Gene3D" id="3.40.50.2000">
    <property type="entry name" value="Glycogen Phosphorylase B"/>
    <property type="match status" value="2"/>
</dbReference>
<dbReference type="PANTHER" id="PTHR12526:SF510">
    <property type="entry name" value="D-INOSITOL 3-PHOSPHATE GLYCOSYLTRANSFERASE"/>
    <property type="match status" value="1"/>
</dbReference>